<accession>A0AAD7UFY7</accession>
<evidence type="ECO:0000256" key="4">
    <source>
        <dbReference type="ARBA" id="ARBA00023787"/>
    </source>
</evidence>
<keyword evidence="3" id="KW-0676">Redox-active center</keyword>
<evidence type="ECO:0000256" key="7">
    <source>
        <dbReference type="ARBA" id="ARBA00032129"/>
    </source>
</evidence>
<dbReference type="EMBL" id="JAQMWT010000330">
    <property type="protein sequence ID" value="KAJ8604476.1"/>
    <property type="molecule type" value="Genomic_DNA"/>
</dbReference>
<evidence type="ECO:0000313" key="10">
    <source>
        <dbReference type="Proteomes" id="UP001230188"/>
    </source>
</evidence>
<dbReference type="Pfam" id="PF13911">
    <property type="entry name" value="AhpC-TSA_2"/>
    <property type="match status" value="1"/>
</dbReference>
<dbReference type="PANTHER" id="PTHR28630:SF31">
    <property type="entry name" value="PEROXIREDOXIN-LIKE 2A"/>
    <property type="match status" value="1"/>
</dbReference>
<evidence type="ECO:0000256" key="1">
    <source>
        <dbReference type="ARBA" id="ARBA00004496"/>
    </source>
</evidence>
<name>A0AAD7UFY7_9STRA</name>
<organism evidence="9 10">
    <name type="scientific">Chrysophaeum taylorii</name>
    <dbReference type="NCBI Taxonomy" id="2483200"/>
    <lineage>
        <taxon>Eukaryota</taxon>
        <taxon>Sar</taxon>
        <taxon>Stramenopiles</taxon>
        <taxon>Ochrophyta</taxon>
        <taxon>Pelagophyceae</taxon>
        <taxon>Pelagomonadales</taxon>
        <taxon>Pelagomonadaceae</taxon>
        <taxon>Chrysophaeum</taxon>
    </lineage>
</organism>
<evidence type="ECO:0000256" key="5">
    <source>
        <dbReference type="ARBA" id="ARBA00023849"/>
    </source>
</evidence>
<keyword evidence="2" id="KW-0963">Cytoplasm</keyword>
<comment type="subcellular location">
    <subcellularLocation>
        <location evidence="1">Cytoplasm</location>
    </subcellularLocation>
</comment>
<dbReference type="PANTHER" id="PTHR28630">
    <property type="match status" value="1"/>
</dbReference>
<evidence type="ECO:0000256" key="8">
    <source>
        <dbReference type="SAM" id="MobiDB-lite"/>
    </source>
</evidence>
<evidence type="ECO:0000313" key="9">
    <source>
        <dbReference type="EMBL" id="KAJ8604476.1"/>
    </source>
</evidence>
<dbReference type="AlphaFoldDB" id="A0AAD7UFY7"/>
<dbReference type="InterPro" id="IPR032801">
    <property type="entry name" value="PXL2A/B/C"/>
</dbReference>
<keyword evidence="10" id="KW-1185">Reference proteome</keyword>
<evidence type="ECO:0000256" key="3">
    <source>
        <dbReference type="ARBA" id="ARBA00023284"/>
    </source>
</evidence>
<reference evidence="9" key="1">
    <citation type="submission" date="2023-01" db="EMBL/GenBank/DDBJ databases">
        <title>Metagenome sequencing of chrysophaentin producing Chrysophaeum taylorii.</title>
        <authorList>
            <person name="Davison J."/>
            <person name="Bewley C."/>
        </authorList>
    </citation>
    <scope>NUCLEOTIDE SEQUENCE</scope>
    <source>
        <strain evidence="9">NIES-1699</strain>
    </source>
</reference>
<dbReference type="GO" id="GO:0005737">
    <property type="term" value="C:cytoplasm"/>
    <property type="evidence" value="ECO:0007669"/>
    <property type="project" value="UniProtKB-SubCell"/>
</dbReference>
<proteinExistence type="inferred from homology"/>
<comment type="similarity">
    <text evidence="4">Belongs to the peroxiredoxin-like PRXL2 family. PRXL2A subfamily.</text>
</comment>
<sequence>MAASPPYDAKLVELGEAKRELASHELWASSPRCVLKKRVYARKAELDALGVALCCTVKEDLDDEIKEFRQGFWPEAPIYLDAGMAWYKAVQGGGLTKSTLAGFLAKLLNPFSRLSANLKRSKAVEGNMKGEGFIHGGVFVIRKGAKRNEAAVFSHAEKELGDGPPTDSIIDAAKKA</sequence>
<feature type="region of interest" description="Disordered" evidence="8">
    <location>
        <begin position="156"/>
        <end position="176"/>
    </location>
</feature>
<evidence type="ECO:0000256" key="6">
    <source>
        <dbReference type="ARBA" id="ARBA00032058"/>
    </source>
</evidence>
<evidence type="ECO:0000256" key="2">
    <source>
        <dbReference type="ARBA" id="ARBA00022490"/>
    </source>
</evidence>
<comment type="caution">
    <text evidence="9">The sequence shown here is derived from an EMBL/GenBank/DDBJ whole genome shotgun (WGS) entry which is preliminary data.</text>
</comment>
<protein>
    <recommendedName>
        <fullName evidence="5">Peroxiredoxin-like 2A</fullName>
    </recommendedName>
    <alternativeName>
        <fullName evidence="7">Peroxiredoxin-like 2 activated in M-CSF stimulated monocytes</fullName>
    </alternativeName>
    <alternativeName>
        <fullName evidence="6">Redox-regulatory protein FAM213A</fullName>
    </alternativeName>
</protein>
<dbReference type="Proteomes" id="UP001230188">
    <property type="component" value="Unassembled WGS sequence"/>
</dbReference>
<gene>
    <name evidence="9" type="ORF">CTAYLR_000959</name>
</gene>